<gene>
    <name evidence="2" type="ORF">WJ0W_003309</name>
</gene>
<keyword evidence="1" id="KW-0732">Signal</keyword>
<organism evidence="2 3">
    <name type="scientific">Paenibacillus melissococcoides</name>
    <dbReference type="NCBI Taxonomy" id="2912268"/>
    <lineage>
        <taxon>Bacteria</taxon>
        <taxon>Bacillati</taxon>
        <taxon>Bacillota</taxon>
        <taxon>Bacilli</taxon>
        <taxon>Bacillales</taxon>
        <taxon>Paenibacillaceae</taxon>
        <taxon>Paenibacillus</taxon>
    </lineage>
</organism>
<evidence type="ECO:0000313" key="2">
    <source>
        <dbReference type="EMBL" id="CAH8246072.1"/>
    </source>
</evidence>
<reference evidence="2" key="1">
    <citation type="submission" date="2022-06" db="EMBL/GenBank/DDBJ databases">
        <authorList>
            <person name="Dietemann V."/>
            <person name="Ory F."/>
            <person name="Dainat B."/>
            <person name="Oberhansli S."/>
        </authorList>
    </citation>
    <scope>NUCLEOTIDE SEQUENCE</scope>
    <source>
        <strain evidence="2">Ena-SAMPLE-TAB-26-04-2022-14:26:32:270-5432</strain>
    </source>
</reference>
<keyword evidence="3" id="KW-1185">Reference proteome</keyword>
<protein>
    <recommendedName>
        <fullName evidence="4">Lipoprotein</fullName>
    </recommendedName>
</protein>
<feature type="signal peptide" evidence="1">
    <location>
        <begin position="1"/>
        <end position="19"/>
    </location>
</feature>
<evidence type="ECO:0000313" key="3">
    <source>
        <dbReference type="Proteomes" id="UP001154322"/>
    </source>
</evidence>
<name>A0ABN8U6T9_9BACL</name>
<accession>A0ABN8U6T9</accession>
<dbReference type="Proteomes" id="UP001154322">
    <property type="component" value="Unassembled WGS sequence"/>
</dbReference>
<dbReference type="PROSITE" id="PS51257">
    <property type="entry name" value="PROKAR_LIPOPROTEIN"/>
    <property type="match status" value="1"/>
</dbReference>
<evidence type="ECO:0000256" key="1">
    <source>
        <dbReference type="SAM" id="SignalP"/>
    </source>
</evidence>
<sequence>MKRITALFLGLALMLSACGGTSVDTAQMSTSSREEDYKNTLMLEVKYYLLQGEDESHDSSVKAIRTFSEEVSLPDREKFLQIAEHIEKGEVEEVKKLYAELGGEAPPQSKKTDTEKQAAIMALHAMNLYLQAGTGLPANDRESVTKIINSNVILIQKSDSEKFMQAARHIEEDKYEDVEKVFKELLPEYIAEKNKETFDKMGDLKSESELKDAIDQLVNAK</sequence>
<dbReference type="EMBL" id="CALYLO010000004">
    <property type="protein sequence ID" value="CAH8246072.1"/>
    <property type="molecule type" value="Genomic_DNA"/>
</dbReference>
<dbReference type="RefSeq" id="WP_261944985.1">
    <property type="nucleotide sequence ID" value="NZ_AP031298.1"/>
</dbReference>
<feature type="chain" id="PRO_5045079434" description="Lipoprotein" evidence="1">
    <location>
        <begin position="20"/>
        <end position="221"/>
    </location>
</feature>
<comment type="caution">
    <text evidence="2">The sequence shown here is derived from an EMBL/GenBank/DDBJ whole genome shotgun (WGS) entry which is preliminary data.</text>
</comment>
<evidence type="ECO:0008006" key="4">
    <source>
        <dbReference type="Google" id="ProtNLM"/>
    </source>
</evidence>
<proteinExistence type="predicted"/>